<dbReference type="InterPro" id="IPR003495">
    <property type="entry name" value="CobW/HypB/UreG_nucleotide-bd"/>
</dbReference>
<dbReference type="SMART" id="SM00833">
    <property type="entry name" value="CobW_C"/>
    <property type="match status" value="1"/>
</dbReference>
<dbReference type="PANTHER" id="PTHR43603">
    <property type="entry name" value="COBW DOMAIN-CONTAINING PROTEIN DDB_G0274527"/>
    <property type="match status" value="1"/>
</dbReference>
<dbReference type="RefSeq" id="WP_133980148.1">
    <property type="nucleotide sequence ID" value="NZ_SOCE01000001.1"/>
</dbReference>
<dbReference type="SUPFAM" id="SSF90002">
    <property type="entry name" value="Hypothetical protein YjiA, C-terminal domain"/>
    <property type="match status" value="1"/>
</dbReference>
<evidence type="ECO:0000313" key="2">
    <source>
        <dbReference type="EMBL" id="TDU90205.1"/>
    </source>
</evidence>
<evidence type="ECO:0000313" key="3">
    <source>
        <dbReference type="Proteomes" id="UP000295151"/>
    </source>
</evidence>
<organism evidence="2 3">
    <name type="scientific">Kribbella voronezhensis</name>
    <dbReference type="NCBI Taxonomy" id="2512212"/>
    <lineage>
        <taxon>Bacteria</taxon>
        <taxon>Bacillati</taxon>
        <taxon>Actinomycetota</taxon>
        <taxon>Actinomycetes</taxon>
        <taxon>Propionibacteriales</taxon>
        <taxon>Kribbellaceae</taxon>
        <taxon>Kribbella</taxon>
    </lineage>
</organism>
<dbReference type="EMBL" id="SOCE01000001">
    <property type="protein sequence ID" value="TDU90205.1"/>
    <property type="molecule type" value="Genomic_DNA"/>
</dbReference>
<gene>
    <name evidence="2" type="ORF">EV138_3790</name>
</gene>
<accession>A0A4R7TDN6</accession>
<evidence type="ECO:0000259" key="1">
    <source>
        <dbReference type="SMART" id="SM00833"/>
    </source>
</evidence>
<dbReference type="Proteomes" id="UP000295151">
    <property type="component" value="Unassembled WGS sequence"/>
</dbReference>
<name>A0A4R7TDN6_9ACTN</name>
<comment type="caution">
    <text evidence="2">The sequence shown here is derived from an EMBL/GenBank/DDBJ whole genome shotgun (WGS) entry which is preliminary data.</text>
</comment>
<protein>
    <submittedName>
        <fullName evidence="2">G3E family GTPase</fullName>
    </submittedName>
</protein>
<reference evidence="2 3" key="1">
    <citation type="submission" date="2019-03" db="EMBL/GenBank/DDBJ databases">
        <title>Genomic Encyclopedia of Type Strains, Phase III (KMG-III): the genomes of soil and plant-associated and newly described type strains.</title>
        <authorList>
            <person name="Whitman W."/>
        </authorList>
    </citation>
    <scope>NUCLEOTIDE SEQUENCE [LARGE SCALE GENOMIC DNA]</scope>
    <source>
        <strain evidence="2 3">VKM Ac-2575</strain>
    </source>
</reference>
<dbReference type="AlphaFoldDB" id="A0A4R7TDN6"/>
<dbReference type="PANTHER" id="PTHR43603:SF1">
    <property type="entry name" value="ZINC-REGULATED GTPASE METALLOPROTEIN ACTIVATOR 1"/>
    <property type="match status" value="1"/>
</dbReference>
<proteinExistence type="predicted"/>
<dbReference type="InterPro" id="IPR011629">
    <property type="entry name" value="CobW-like_C"/>
</dbReference>
<dbReference type="OrthoDB" id="9808822at2"/>
<dbReference type="Gene3D" id="3.40.50.300">
    <property type="entry name" value="P-loop containing nucleotide triphosphate hydrolases"/>
    <property type="match status" value="1"/>
</dbReference>
<dbReference type="InterPro" id="IPR051927">
    <property type="entry name" value="Zn_Chap_cDPG_Synth"/>
</dbReference>
<sequence>MLPVTLLTGVDETSRNAVATTLLTSSAVLVEYDVSGLAGGSVIRIARSSAGVIDEEVIRMGHPCVSCAMRGSLVSLLLSIAATGKYEAVIVSVPGAGDTQALAEEIARDGSDELRVDAVLTVLDTETVVTDLTGEDLIHDRGIPTAAEDGRAIAEVVARQLEYANAVILSNPDETVAALARAINPQALVRTDPAGLLGVRLHDPGTAETWVEPGTITAPLQDGGRVRTLVWQSTRPFHPERLYDALEDLVAGTARGKGTVWLASRPDLRLGWDSFGTNISLGVLGRWLADLPADRWSEVGRTHQARSALEWHPEHGDRASYLSITGIDLDIWELERRLDGCVLRADESVSQLTDPFAPYLEGSAAA</sequence>
<feature type="domain" description="CobW C-terminal" evidence="1">
    <location>
        <begin position="226"/>
        <end position="342"/>
    </location>
</feature>
<dbReference type="InterPro" id="IPR027417">
    <property type="entry name" value="P-loop_NTPase"/>
</dbReference>
<dbReference type="Pfam" id="PF02492">
    <property type="entry name" value="cobW"/>
    <property type="match status" value="1"/>
</dbReference>
<dbReference type="Pfam" id="PF07683">
    <property type="entry name" value="CobW_C"/>
    <property type="match status" value="1"/>
</dbReference>
<keyword evidence="3" id="KW-1185">Reference proteome</keyword>